<dbReference type="InterPro" id="IPR041701">
    <property type="entry name" value="MetN_ABC"/>
</dbReference>
<reference evidence="10 11" key="1">
    <citation type="submission" date="2023-07" db="EMBL/GenBank/DDBJ databases">
        <title>Genomic Encyclopedia of Type Strains, Phase IV (KMG-IV): sequencing the most valuable type-strain genomes for metagenomic binning, comparative biology and taxonomic classification.</title>
        <authorList>
            <person name="Goeker M."/>
        </authorList>
    </citation>
    <scope>NUCLEOTIDE SEQUENCE [LARGE SCALE GENOMIC DNA]</scope>
    <source>
        <strain evidence="10 11">DSM 1112</strain>
    </source>
</reference>
<dbReference type="InterPro" id="IPR003439">
    <property type="entry name" value="ABC_transporter-like_ATP-bd"/>
</dbReference>
<keyword evidence="5 10" id="KW-0067">ATP-binding</keyword>
<name>A0ABU0BUS3_9HYPH</name>
<evidence type="ECO:0000259" key="9">
    <source>
        <dbReference type="PROSITE" id="PS50893"/>
    </source>
</evidence>
<proteinExistence type="inferred from homology"/>
<evidence type="ECO:0000256" key="2">
    <source>
        <dbReference type="ARBA" id="ARBA00022448"/>
    </source>
</evidence>
<keyword evidence="7" id="KW-0029">Amino-acid transport</keyword>
<feature type="domain" description="ABC transporter" evidence="9">
    <location>
        <begin position="20"/>
        <end position="255"/>
    </location>
</feature>
<dbReference type="PANTHER" id="PTHR43166">
    <property type="entry name" value="AMINO ACID IMPORT ATP-BINDING PROTEIN"/>
    <property type="match status" value="1"/>
</dbReference>
<dbReference type="PROSITE" id="PS50893">
    <property type="entry name" value="ABC_TRANSPORTER_2"/>
    <property type="match status" value="1"/>
</dbReference>
<evidence type="ECO:0000256" key="1">
    <source>
        <dbReference type="ARBA" id="ARBA00005417"/>
    </source>
</evidence>
<evidence type="ECO:0000256" key="3">
    <source>
        <dbReference type="ARBA" id="ARBA00022475"/>
    </source>
</evidence>
<protein>
    <submittedName>
        <fullName evidence="10">D-methionine transport system ATP-binding protein</fullName>
    </submittedName>
</protein>
<dbReference type="CDD" id="cd03258">
    <property type="entry name" value="ABC_MetN_methionine_transporter"/>
    <property type="match status" value="1"/>
</dbReference>
<keyword evidence="6" id="KW-1278">Translocase</keyword>
<comment type="similarity">
    <text evidence="1">Belongs to the ABC transporter superfamily.</text>
</comment>
<dbReference type="Pfam" id="PF00005">
    <property type="entry name" value="ABC_tran"/>
    <property type="match status" value="1"/>
</dbReference>
<dbReference type="PANTHER" id="PTHR43166:SF30">
    <property type="entry name" value="METHIONINE IMPORT ATP-BINDING PROTEIN METN"/>
    <property type="match status" value="1"/>
</dbReference>
<keyword evidence="11" id="KW-1185">Reference proteome</keyword>
<dbReference type="InterPro" id="IPR003593">
    <property type="entry name" value="AAA+_ATPase"/>
</dbReference>
<dbReference type="InterPro" id="IPR017871">
    <property type="entry name" value="ABC_transporter-like_CS"/>
</dbReference>
<dbReference type="InterPro" id="IPR045865">
    <property type="entry name" value="ACT-like_dom_sf"/>
</dbReference>
<dbReference type="RefSeq" id="WP_307233587.1">
    <property type="nucleotide sequence ID" value="NZ_JAUSVF010000002.1"/>
</dbReference>
<keyword evidence="2" id="KW-0813">Transport</keyword>
<dbReference type="InterPro" id="IPR050086">
    <property type="entry name" value="MetN_ABC_transporter-like"/>
</dbReference>
<dbReference type="InterPro" id="IPR018449">
    <property type="entry name" value="NIL_domain"/>
</dbReference>
<dbReference type="InterPro" id="IPR027417">
    <property type="entry name" value="P-loop_NTPase"/>
</dbReference>
<dbReference type="SMART" id="SM00930">
    <property type="entry name" value="NIL"/>
    <property type="match status" value="1"/>
</dbReference>
<keyword evidence="4" id="KW-0547">Nucleotide-binding</keyword>
<dbReference type="Gene3D" id="3.30.70.260">
    <property type="match status" value="1"/>
</dbReference>
<dbReference type="EMBL" id="JAUSVF010000002">
    <property type="protein sequence ID" value="MDQ0322000.1"/>
    <property type="molecule type" value="Genomic_DNA"/>
</dbReference>
<evidence type="ECO:0000313" key="11">
    <source>
        <dbReference type="Proteomes" id="UP001230207"/>
    </source>
</evidence>
<evidence type="ECO:0000256" key="7">
    <source>
        <dbReference type="ARBA" id="ARBA00022970"/>
    </source>
</evidence>
<evidence type="ECO:0000256" key="8">
    <source>
        <dbReference type="ARBA" id="ARBA00023136"/>
    </source>
</evidence>
<dbReference type="SMART" id="SM00382">
    <property type="entry name" value="AAA"/>
    <property type="match status" value="1"/>
</dbReference>
<dbReference type="GO" id="GO:0005524">
    <property type="term" value="F:ATP binding"/>
    <property type="evidence" value="ECO:0007669"/>
    <property type="project" value="UniProtKB-KW"/>
</dbReference>
<organism evidence="10 11">
    <name type="scientific">Pararhizobium capsulatum DSM 1112</name>
    <dbReference type="NCBI Taxonomy" id="1121113"/>
    <lineage>
        <taxon>Bacteria</taxon>
        <taxon>Pseudomonadati</taxon>
        <taxon>Pseudomonadota</taxon>
        <taxon>Alphaproteobacteria</taxon>
        <taxon>Hyphomicrobiales</taxon>
        <taxon>Rhizobiaceae</taxon>
        <taxon>Rhizobium/Agrobacterium group</taxon>
        <taxon>Pararhizobium</taxon>
    </lineage>
</organism>
<sequence>MNKHVSSVLDDAEAGGKDVIRLTDVRRRFGETAALDGVSLNVRRGEILGIIGRSGAGKSTLIRCLNGLERPDSGKIEIEGREITGLSEASLQPLRRRIGMIFQHFNLLSAKTVEENVALPLKIEGWPKAKRLARAAELLELVGLSGKAKAYPSELSGGQKQRVGIARALAANPALLLSDEATSALDPETTRSILALLKDINSKLGLTILLITHEMEVVRNIADRVTVLDAGRIVEEGPVWQVFSRPHAQTTKSLLSGIRPQLPTHIAESLSDNLEEDFVLAIDIAGPAAAGPFLQCLSTEFQNGYRLIHGGVDHICEQPVGRFFIAVGAASAGRLVSFAERLGAQVEVLGHVADHA</sequence>
<dbReference type="PROSITE" id="PS00211">
    <property type="entry name" value="ABC_TRANSPORTER_1"/>
    <property type="match status" value="1"/>
</dbReference>
<dbReference type="SUPFAM" id="SSF52540">
    <property type="entry name" value="P-loop containing nucleoside triphosphate hydrolases"/>
    <property type="match status" value="1"/>
</dbReference>
<accession>A0ABU0BUS3</accession>
<evidence type="ECO:0000256" key="6">
    <source>
        <dbReference type="ARBA" id="ARBA00022967"/>
    </source>
</evidence>
<evidence type="ECO:0000313" key="10">
    <source>
        <dbReference type="EMBL" id="MDQ0322000.1"/>
    </source>
</evidence>
<evidence type="ECO:0000256" key="5">
    <source>
        <dbReference type="ARBA" id="ARBA00022840"/>
    </source>
</evidence>
<dbReference type="Proteomes" id="UP001230207">
    <property type="component" value="Unassembled WGS sequence"/>
</dbReference>
<keyword evidence="8" id="KW-0472">Membrane</keyword>
<evidence type="ECO:0000256" key="4">
    <source>
        <dbReference type="ARBA" id="ARBA00022741"/>
    </source>
</evidence>
<gene>
    <name evidence="10" type="ORF">QO002_004206</name>
</gene>
<keyword evidence="3" id="KW-1003">Cell membrane</keyword>
<dbReference type="SUPFAM" id="SSF55021">
    <property type="entry name" value="ACT-like"/>
    <property type="match status" value="1"/>
</dbReference>
<dbReference type="Pfam" id="PF09383">
    <property type="entry name" value="NIL"/>
    <property type="match status" value="1"/>
</dbReference>
<comment type="caution">
    <text evidence="10">The sequence shown here is derived from an EMBL/GenBank/DDBJ whole genome shotgun (WGS) entry which is preliminary data.</text>
</comment>
<dbReference type="Gene3D" id="3.40.50.300">
    <property type="entry name" value="P-loop containing nucleotide triphosphate hydrolases"/>
    <property type="match status" value="1"/>
</dbReference>